<dbReference type="AlphaFoldDB" id="A0A9D4HKQ3"/>
<dbReference type="Proteomes" id="UP000828390">
    <property type="component" value="Unassembled WGS sequence"/>
</dbReference>
<evidence type="ECO:0000313" key="1">
    <source>
        <dbReference type="EMBL" id="KAH3721114.1"/>
    </source>
</evidence>
<accession>A0A9D4HKQ3</accession>
<keyword evidence="2" id="KW-1185">Reference proteome</keyword>
<reference evidence="1" key="1">
    <citation type="journal article" date="2019" name="bioRxiv">
        <title>The Genome of the Zebra Mussel, Dreissena polymorpha: A Resource for Invasive Species Research.</title>
        <authorList>
            <person name="McCartney M.A."/>
            <person name="Auch B."/>
            <person name="Kono T."/>
            <person name="Mallez S."/>
            <person name="Zhang Y."/>
            <person name="Obille A."/>
            <person name="Becker A."/>
            <person name="Abrahante J.E."/>
            <person name="Garbe J."/>
            <person name="Badalamenti J.P."/>
            <person name="Herman A."/>
            <person name="Mangelson H."/>
            <person name="Liachko I."/>
            <person name="Sullivan S."/>
            <person name="Sone E.D."/>
            <person name="Koren S."/>
            <person name="Silverstein K.A.T."/>
            <person name="Beckman K.B."/>
            <person name="Gohl D.M."/>
        </authorList>
    </citation>
    <scope>NUCLEOTIDE SEQUENCE</scope>
    <source>
        <strain evidence="1">Duluth1</strain>
        <tissue evidence="1">Whole animal</tissue>
    </source>
</reference>
<name>A0A9D4HKQ3_DREPO</name>
<protein>
    <submittedName>
        <fullName evidence="1">Uncharacterized protein</fullName>
    </submittedName>
</protein>
<evidence type="ECO:0000313" key="2">
    <source>
        <dbReference type="Proteomes" id="UP000828390"/>
    </source>
</evidence>
<sequence length="102" mass="12060">MIQKKTDELLYRDAKDIGDISLPNVTRREITQRAQAHVHLIEHYLHRWSHIYLTSPREFQTKGGNKHQTIRLGNLLWCRTTSNRDFSGPWLWKTSFSTEIIG</sequence>
<reference evidence="1" key="2">
    <citation type="submission" date="2020-11" db="EMBL/GenBank/DDBJ databases">
        <authorList>
            <person name="McCartney M.A."/>
            <person name="Auch B."/>
            <person name="Kono T."/>
            <person name="Mallez S."/>
            <person name="Becker A."/>
            <person name="Gohl D.M."/>
            <person name="Silverstein K.A.T."/>
            <person name="Koren S."/>
            <person name="Bechman K.B."/>
            <person name="Herman A."/>
            <person name="Abrahante J.E."/>
            <person name="Garbe J."/>
        </authorList>
    </citation>
    <scope>NUCLEOTIDE SEQUENCE</scope>
    <source>
        <strain evidence="1">Duluth1</strain>
        <tissue evidence="1">Whole animal</tissue>
    </source>
</reference>
<gene>
    <name evidence="1" type="ORF">DPMN_064031</name>
</gene>
<proteinExistence type="predicted"/>
<comment type="caution">
    <text evidence="1">The sequence shown here is derived from an EMBL/GenBank/DDBJ whole genome shotgun (WGS) entry which is preliminary data.</text>
</comment>
<organism evidence="1 2">
    <name type="scientific">Dreissena polymorpha</name>
    <name type="common">Zebra mussel</name>
    <name type="synonym">Mytilus polymorpha</name>
    <dbReference type="NCBI Taxonomy" id="45954"/>
    <lineage>
        <taxon>Eukaryota</taxon>
        <taxon>Metazoa</taxon>
        <taxon>Spiralia</taxon>
        <taxon>Lophotrochozoa</taxon>
        <taxon>Mollusca</taxon>
        <taxon>Bivalvia</taxon>
        <taxon>Autobranchia</taxon>
        <taxon>Heteroconchia</taxon>
        <taxon>Euheterodonta</taxon>
        <taxon>Imparidentia</taxon>
        <taxon>Neoheterodontei</taxon>
        <taxon>Myida</taxon>
        <taxon>Dreissenoidea</taxon>
        <taxon>Dreissenidae</taxon>
        <taxon>Dreissena</taxon>
    </lineage>
</organism>
<dbReference type="EMBL" id="JAIWYP010000013">
    <property type="protein sequence ID" value="KAH3721114.1"/>
    <property type="molecule type" value="Genomic_DNA"/>
</dbReference>